<dbReference type="GO" id="GO:0005524">
    <property type="term" value="F:ATP binding"/>
    <property type="evidence" value="ECO:0007669"/>
    <property type="project" value="UniProtKB-KW"/>
</dbReference>
<dbReference type="PANTHER" id="PTHR32071">
    <property type="entry name" value="TRANSCRIPTIONAL REGULATORY PROTEIN"/>
    <property type="match status" value="1"/>
</dbReference>
<feature type="modified residue" description="4-aspartylphosphate" evidence="8">
    <location>
        <position position="56"/>
    </location>
</feature>
<sequence>MTDSPTKILIIDDERDVCTFFSRLLSRKGYQVVTAASQPEALSALQAEQFSVALVDLKLPDTDGITLLEIIKSRQPACEVIIMTGYSTVKTAVAAMQLGAYEYLEKPFDDIDQIEQLVGRAAGSGANLLKGDTSHDEWAEVAQGVGFRVGSSPAMKRMVSLAYKVAGKDISVLIQGKTGTGKEVLARFIHAASCRAGQPFIPVNCGALPENLLESELFGHEKGAFTGANQTRRGIFELANNGTLLLDEIGDATPQIQVKLLRVLETGEFMRVGGERPIKTDVRVIAATNVDLEQAIAEKSFREDLFYRLNVVRLEIPSLSARSEDIPLLAEHFVHQLNRELKLAAGTVRMLQGYAWPGNIRELANVMRRAVVICNGDTILPEHLGGTFLAGPTAPERGTVIKAVQQPDRGGMQGALLEQCGAPEELERLDADELNRLLDSLRQAQSNLLGVMRKKKIVPALHALKDSEAETIKEALAQYDGNITEAARALGIARNTLYRKIKELGLPGR</sequence>
<dbReference type="Pfam" id="PF00072">
    <property type="entry name" value="Response_reg"/>
    <property type="match status" value="1"/>
</dbReference>
<reference evidence="11 12" key="1">
    <citation type="submission" date="2020-06" db="EMBL/GenBank/DDBJ databases">
        <title>Interaction of electrochemicaly active bacteria, Geobacter bremensis R4 on different carbon anode.</title>
        <authorList>
            <person name="Meng L."/>
            <person name="Yoshida N."/>
        </authorList>
    </citation>
    <scope>NUCLEOTIDE SEQUENCE [LARGE SCALE GENOMIC DNA]</scope>
    <source>
        <strain evidence="11 12">R4</strain>
    </source>
</reference>
<dbReference type="GO" id="GO:0043565">
    <property type="term" value="F:sequence-specific DNA binding"/>
    <property type="evidence" value="ECO:0007669"/>
    <property type="project" value="InterPro"/>
</dbReference>
<dbReference type="PROSITE" id="PS00676">
    <property type="entry name" value="SIGMA54_INTERACT_2"/>
    <property type="match status" value="1"/>
</dbReference>
<dbReference type="AlphaFoldDB" id="A0A6S6M566"/>
<dbReference type="GO" id="GO:0000160">
    <property type="term" value="P:phosphorelay signal transduction system"/>
    <property type="evidence" value="ECO:0007669"/>
    <property type="project" value="UniProtKB-KW"/>
</dbReference>
<dbReference type="InterPro" id="IPR001789">
    <property type="entry name" value="Sig_transdc_resp-reg_receiver"/>
</dbReference>
<keyword evidence="6" id="KW-0238">DNA-binding</keyword>
<dbReference type="InterPro" id="IPR027417">
    <property type="entry name" value="P-loop_NTPase"/>
</dbReference>
<dbReference type="InterPro" id="IPR002197">
    <property type="entry name" value="HTH_Fis"/>
</dbReference>
<dbReference type="KEGG" id="gbn:GEOBRER4_18060"/>
<keyword evidence="12" id="KW-1185">Reference proteome</keyword>
<keyword evidence="2" id="KW-0547">Nucleotide-binding</keyword>
<feature type="domain" description="Response regulatory" evidence="10">
    <location>
        <begin position="7"/>
        <end position="121"/>
    </location>
</feature>
<protein>
    <submittedName>
        <fullName evidence="11">Two-component transcriptional response regulator, AtoC family</fullName>
    </submittedName>
</protein>
<dbReference type="InterPro" id="IPR058031">
    <property type="entry name" value="AAA_lid_NorR"/>
</dbReference>
<dbReference type="SUPFAM" id="SSF52540">
    <property type="entry name" value="P-loop containing nucleoside triphosphate hydrolases"/>
    <property type="match status" value="1"/>
</dbReference>
<dbReference type="Gene3D" id="1.10.10.60">
    <property type="entry name" value="Homeodomain-like"/>
    <property type="match status" value="1"/>
</dbReference>
<evidence type="ECO:0000313" key="11">
    <source>
        <dbReference type="EMBL" id="BCG47056.1"/>
    </source>
</evidence>
<dbReference type="InterPro" id="IPR009057">
    <property type="entry name" value="Homeodomain-like_sf"/>
</dbReference>
<feature type="domain" description="Sigma-54 factor interaction" evidence="9">
    <location>
        <begin position="148"/>
        <end position="372"/>
    </location>
</feature>
<dbReference type="InterPro" id="IPR002078">
    <property type="entry name" value="Sigma_54_int"/>
</dbReference>
<dbReference type="SMART" id="SM00448">
    <property type="entry name" value="REC"/>
    <property type="match status" value="1"/>
</dbReference>
<dbReference type="InterPro" id="IPR011006">
    <property type="entry name" value="CheY-like_superfamily"/>
</dbReference>
<dbReference type="SMART" id="SM00382">
    <property type="entry name" value="AAA"/>
    <property type="match status" value="1"/>
</dbReference>
<evidence type="ECO:0000256" key="7">
    <source>
        <dbReference type="ARBA" id="ARBA00023163"/>
    </source>
</evidence>
<evidence type="ECO:0000256" key="4">
    <source>
        <dbReference type="ARBA" id="ARBA00023012"/>
    </source>
</evidence>
<gene>
    <name evidence="11" type="ORF">GEOBRER4_n1880</name>
</gene>
<dbReference type="Gene3D" id="3.40.50.2300">
    <property type="match status" value="1"/>
</dbReference>
<dbReference type="Proteomes" id="UP000515472">
    <property type="component" value="Chromosome"/>
</dbReference>
<evidence type="ECO:0000256" key="3">
    <source>
        <dbReference type="ARBA" id="ARBA00022840"/>
    </source>
</evidence>
<dbReference type="InterPro" id="IPR025943">
    <property type="entry name" value="Sigma_54_int_dom_ATP-bd_2"/>
</dbReference>
<dbReference type="PROSITE" id="PS00688">
    <property type="entry name" value="SIGMA54_INTERACT_3"/>
    <property type="match status" value="1"/>
</dbReference>
<keyword evidence="3" id="KW-0067">ATP-binding</keyword>
<dbReference type="PROSITE" id="PS50110">
    <property type="entry name" value="RESPONSE_REGULATORY"/>
    <property type="match status" value="1"/>
</dbReference>
<evidence type="ECO:0000256" key="5">
    <source>
        <dbReference type="ARBA" id="ARBA00023015"/>
    </source>
</evidence>
<evidence type="ECO:0000256" key="1">
    <source>
        <dbReference type="ARBA" id="ARBA00022553"/>
    </source>
</evidence>
<evidence type="ECO:0000259" key="10">
    <source>
        <dbReference type="PROSITE" id="PS50110"/>
    </source>
</evidence>
<keyword evidence="1 8" id="KW-0597">Phosphoprotein</keyword>
<dbReference type="Pfam" id="PF00158">
    <property type="entry name" value="Sigma54_activat"/>
    <property type="match status" value="1"/>
</dbReference>
<dbReference type="Gene3D" id="3.40.50.300">
    <property type="entry name" value="P-loop containing nucleotide triphosphate hydrolases"/>
    <property type="match status" value="1"/>
</dbReference>
<dbReference type="SUPFAM" id="SSF46689">
    <property type="entry name" value="Homeodomain-like"/>
    <property type="match status" value="1"/>
</dbReference>
<dbReference type="Pfam" id="PF25601">
    <property type="entry name" value="AAA_lid_14"/>
    <property type="match status" value="1"/>
</dbReference>
<evidence type="ECO:0000259" key="9">
    <source>
        <dbReference type="PROSITE" id="PS50045"/>
    </source>
</evidence>
<accession>A0A6S6M566</accession>
<dbReference type="InterPro" id="IPR025944">
    <property type="entry name" value="Sigma_54_int_dom_CS"/>
</dbReference>
<keyword evidence="7" id="KW-0804">Transcription</keyword>
<keyword evidence="5" id="KW-0805">Transcription regulation</keyword>
<evidence type="ECO:0000256" key="6">
    <source>
        <dbReference type="ARBA" id="ARBA00023125"/>
    </source>
</evidence>
<dbReference type="PROSITE" id="PS50045">
    <property type="entry name" value="SIGMA54_INTERACT_4"/>
    <property type="match status" value="1"/>
</dbReference>
<dbReference type="SUPFAM" id="SSF52172">
    <property type="entry name" value="CheY-like"/>
    <property type="match status" value="1"/>
</dbReference>
<evidence type="ECO:0000256" key="8">
    <source>
        <dbReference type="PROSITE-ProRule" id="PRU00169"/>
    </source>
</evidence>
<dbReference type="RefSeq" id="WP_185245135.1">
    <property type="nucleotide sequence ID" value="NZ_AP023213.1"/>
</dbReference>
<dbReference type="FunFam" id="3.40.50.2300:FF:000018">
    <property type="entry name" value="DNA-binding transcriptional regulator NtrC"/>
    <property type="match status" value="1"/>
</dbReference>
<organism evidence="11 12">
    <name type="scientific">Citrifermentans bremense</name>
    <dbReference type="NCBI Taxonomy" id="60035"/>
    <lineage>
        <taxon>Bacteria</taxon>
        <taxon>Pseudomonadati</taxon>
        <taxon>Thermodesulfobacteriota</taxon>
        <taxon>Desulfuromonadia</taxon>
        <taxon>Geobacterales</taxon>
        <taxon>Geobacteraceae</taxon>
        <taxon>Citrifermentans</taxon>
    </lineage>
</organism>
<dbReference type="CDD" id="cd00009">
    <property type="entry name" value="AAA"/>
    <property type="match status" value="1"/>
</dbReference>
<dbReference type="GO" id="GO:0006355">
    <property type="term" value="P:regulation of DNA-templated transcription"/>
    <property type="evidence" value="ECO:0007669"/>
    <property type="project" value="InterPro"/>
</dbReference>
<dbReference type="Pfam" id="PF02954">
    <property type="entry name" value="HTH_8"/>
    <property type="match status" value="1"/>
</dbReference>
<dbReference type="InterPro" id="IPR003593">
    <property type="entry name" value="AAA+_ATPase"/>
</dbReference>
<dbReference type="FunFam" id="3.40.50.300:FF:000006">
    <property type="entry name" value="DNA-binding transcriptional regulator NtrC"/>
    <property type="match status" value="1"/>
</dbReference>
<name>A0A6S6M566_9BACT</name>
<dbReference type="Gene3D" id="1.10.8.60">
    <property type="match status" value="1"/>
</dbReference>
<dbReference type="PRINTS" id="PR01590">
    <property type="entry name" value="HTHFIS"/>
</dbReference>
<proteinExistence type="predicted"/>
<keyword evidence="4" id="KW-0902">Two-component regulatory system</keyword>
<evidence type="ECO:0000256" key="2">
    <source>
        <dbReference type="ARBA" id="ARBA00022741"/>
    </source>
</evidence>
<dbReference type="EMBL" id="AP023213">
    <property type="protein sequence ID" value="BCG47056.1"/>
    <property type="molecule type" value="Genomic_DNA"/>
</dbReference>
<evidence type="ECO:0000313" key="12">
    <source>
        <dbReference type="Proteomes" id="UP000515472"/>
    </source>
</evidence>